<proteinExistence type="predicted"/>
<accession>A0A0E9PVP2</accession>
<evidence type="ECO:0000313" key="1">
    <source>
        <dbReference type="EMBL" id="JAH08574.1"/>
    </source>
</evidence>
<dbReference type="EMBL" id="GBXM01100003">
    <property type="protein sequence ID" value="JAH08574.1"/>
    <property type="molecule type" value="Transcribed_RNA"/>
</dbReference>
<protein>
    <submittedName>
        <fullName evidence="1">Uncharacterized protein</fullName>
    </submittedName>
</protein>
<reference evidence="1" key="2">
    <citation type="journal article" date="2015" name="Fish Shellfish Immunol.">
        <title>Early steps in the European eel (Anguilla anguilla)-Vibrio vulnificus interaction in the gills: Role of the RtxA13 toxin.</title>
        <authorList>
            <person name="Callol A."/>
            <person name="Pajuelo D."/>
            <person name="Ebbesson L."/>
            <person name="Teles M."/>
            <person name="MacKenzie S."/>
            <person name="Amaro C."/>
        </authorList>
    </citation>
    <scope>NUCLEOTIDE SEQUENCE</scope>
</reference>
<organism evidence="1">
    <name type="scientific">Anguilla anguilla</name>
    <name type="common">European freshwater eel</name>
    <name type="synonym">Muraena anguilla</name>
    <dbReference type="NCBI Taxonomy" id="7936"/>
    <lineage>
        <taxon>Eukaryota</taxon>
        <taxon>Metazoa</taxon>
        <taxon>Chordata</taxon>
        <taxon>Craniata</taxon>
        <taxon>Vertebrata</taxon>
        <taxon>Euteleostomi</taxon>
        <taxon>Actinopterygii</taxon>
        <taxon>Neopterygii</taxon>
        <taxon>Teleostei</taxon>
        <taxon>Anguilliformes</taxon>
        <taxon>Anguillidae</taxon>
        <taxon>Anguilla</taxon>
    </lineage>
</organism>
<name>A0A0E9PVP2_ANGAN</name>
<dbReference type="AlphaFoldDB" id="A0A0E9PVP2"/>
<reference evidence="1" key="1">
    <citation type="submission" date="2014-11" db="EMBL/GenBank/DDBJ databases">
        <authorList>
            <person name="Amaro Gonzalez C."/>
        </authorList>
    </citation>
    <scope>NUCLEOTIDE SEQUENCE</scope>
</reference>
<sequence length="37" mass="4313">MRGQWNAKIEHSFVSMNQQSGYSLSLSLTHTQQREMT</sequence>